<keyword evidence="12" id="KW-1185">Reference proteome</keyword>
<dbReference type="InterPro" id="IPR018060">
    <property type="entry name" value="HTH_AraC"/>
</dbReference>
<feature type="modified residue" description="4-aspartylphosphate" evidence="8">
    <location>
        <position position="55"/>
    </location>
</feature>
<evidence type="ECO:0000256" key="3">
    <source>
        <dbReference type="ARBA" id="ARBA00022553"/>
    </source>
</evidence>
<feature type="domain" description="Response regulatory" evidence="10">
    <location>
        <begin position="3"/>
        <end position="120"/>
    </location>
</feature>
<evidence type="ECO:0000256" key="4">
    <source>
        <dbReference type="ARBA" id="ARBA00023012"/>
    </source>
</evidence>
<accession>A0ABT9YVM7</accession>
<evidence type="ECO:0000256" key="5">
    <source>
        <dbReference type="ARBA" id="ARBA00023015"/>
    </source>
</evidence>
<dbReference type="InterPro" id="IPR001789">
    <property type="entry name" value="Sig_transdc_resp-reg_receiver"/>
</dbReference>
<evidence type="ECO:0000259" key="10">
    <source>
        <dbReference type="PROSITE" id="PS50110"/>
    </source>
</evidence>
<dbReference type="InterPro" id="IPR009057">
    <property type="entry name" value="Homeodomain-like_sf"/>
</dbReference>
<dbReference type="InterPro" id="IPR011006">
    <property type="entry name" value="CheY-like_superfamily"/>
</dbReference>
<reference evidence="11 12" key="1">
    <citation type="submission" date="2023-07" db="EMBL/GenBank/DDBJ databases">
        <title>Genomic Encyclopedia of Type Strains, Phase IV (KMG-IV): sequencing the most valuable type-strain genomes for metagenomic binning, comparative biology and taxonomic classification.</title>
        <authorList>
            <person name="Goeker M."/>
        </authorList>
    </citation>
    <scope>NUCLEOTIDE SEQUENCE [LARGE SCALE GENOMIC DNA]</scope>
    <source>
        <strain evidence="11 12">DSM 17723</strain>
    </source>
</reference>
<dbReference type="Proteomes" id="UP001232245">
    <property type="component" value="Unassembled WGS sequence"/>
</dbReference>
<keyword evidence="3 8" id="KW-0597">Phosphoprotein</keyword>
<dbReference type="CDD" id="cd17536">
    <property type="entry name" value="REC_YesN-like"/>
    <property type="match status" value="1"/>
</dbReference>
<dbReference type="RefSeq" id="WP_307190541.1">
    <property type="nucleotide sequence ID" value="NZ_JAUSTZ010000001.1"/>
</dbReference>
<dbReference type="InterPro" id="IPR051552">
    <property type="entry name" value="HptR"/>
</dbReference>
<dbReference type="InterPro" id="IPR018062">
    <property type="entry name" value="HTH_AraC-typ_CS"/>
</dbReference>
<keyword evidence="7" id="KW-0804">Transcription</keyword>
<evidence type="ECO:0000313" key="11">
    <source>
        <dbReference type="EMBL" id="MDQ0223982.1"/>
    </source>
</evidence>
<dbReference type="PROSITE" id="PS01124">
    <property type="entry name" value="HTH_ARAC_FAMILY_2"/>
    <property type="match status" value="1"/>
</dbReference>
<comment type="subcellular location">
    <subcellularLocation>
        <location evidence="1">Cytoplasm</location>
    </subcellularLocation>
</comment>
<organism evidence="11 12">
    <name type="scientific">Metabacillus niabensis</name>
    <dbReference type="NCBI Taxonomy" id="324854"/>
    <lineage>
        <taxon>Bacteria</taxon>
        <taxon>Bacillati</taxon>
        <taxon>Bacillota</taxon>
        <taxon>Bacilli</taxon>
        <taxon>Bacillales</taxon>
        <taxon>Bacillaceae</taxon>
        <taxon>Metabacillus</taxon>
    </lineage>
</organism>
<gene>
    <name evidence="11" type="ORF">J2S02_000304</name>
</gene>
<feature type="domain" description="HTH araC/xylS-type" evidence="9">
    <location>
        <begin position="412"/>
        <end position="509"/>
    </location>
</feature>
<dbReference type="SUPFAM" id="SSF52172">
    <property type="entry name" value="CheY-like"/>
    <property type="match status" value="1"/>
</dbReference>
<name>A0ABT9YVM7_9BACI</name>
<keyword evidence="6" id="KW-0238">DNA-binding</keyword>
<dbReference type="Gene3D" id="1.10.10.60">
    <property type="entry name" value="Homeodomain-like"/>
    <property type="match status" value="2"/>
</dbReference>
<dbReference type="Gene3D" id="3.40.50.2300">
    <property type="match status" value="1"/>
</dbReference>
<dbReference type="PROSITE" id="PS50110">
    <property type="entry name" value="RESPONSE_REGULATORY"/>
    <property type="match status" value="1"/>
</dbReference>
<evidence type="ECO:0000256" key="7">
    <source>
        <dbReference type="ARBA" id="ARBA00023163"/>
    </source>
</evidence>
<sequence>MLKVMIVDDEPTTLQGLVTLIPWEIYGFEVVGTARNGNDALNKFQTLLPDVMIVDMMMPGITGIELIRRIREQNSSVVIIILSGHAEFEFAQQAMKYNVKGYLLKPIDEDELIHHLQEVEKTVEENDEYLELKVKMIQEKKEALLLDAIKGINSLKLNQFLKHDMKWNMCKLLLVKPYGDLYYLNEFKETFINCFEQTNSGFVFMYDSKIGILLNAEHMLARQEEHLFAKVQKICHEHMTNFTAAISESFDDMECLQEVFEKIVAIAERQFFYQEGVLLHERLKPIIEIEKDPCPEEEKLNLPLFVDKLLLAMEVGDKQAINRILTEIAQQFVNRNASESEMKTNFIQIISSLLNKLMYVYQDIRETIGNVLSKVFEIEKQPNISKLLLFANELLSEIIEKMDVNDSNILVKKMINLIESNYEKNIKLETLAEILNYNRGYLGKIFKNETGVHFNTYLDKVRIENGKKLLLQGLKVYQVAERIGFSNVDYFHSKFKKYVGMSPSKFRKHHQIQ</sequence>
<keyword evidence="4" id="KW-0902">Two-component regulatory system</keyword>
<dbReference type="Pfam" id="PF12833">
    <property type="entry name" value="HTH_18"/>
    <property type="match status" value="1"/>
</dbReference>
<evidence type="ECO:0000256" key="8">
    <source>
        <dbReference type="PROSITE-ProRule" id="PRU00169"/>
    </source>
</evidence>
<keyword evidence="5" id="KW-0805">Transcription regulation</keyword>
<dbReference type="EMBL" id="JAUSTZ010000001">
    <property type="protein sequence ID" value="MDQ0223982.1"/>
    <property type="molecule type" value="Genomic_DNA"/>
</dbReference>
<dbReference type="InterPro" id="IPR020449">
    <property type="entry name" value="Tscrpt_reg_AraC-type_HTH"/>
</dbReference>
<keyword evidence="2" id="KW-0963">Cytoplasm</keyword>
<dbReference type="SUPFAM" id="SSF46689">
    <property type="entry name" value="Homeodomain-like"/>
    <property type="match status" value="2"/>
</dbReference>
<protein>
    <submittedName>
        <fullName evidence="11">Two-component system response regulator YesN</fullName>
    </submittedName>
</protein>
<dbReference type="Pfam" id="PF00072">
    <property type="entry name" value="Response_reg"/>
    <property type="match status" value="1"/>
</dbReference>
<dbReference type="PRINTS" id="PR00032">
    <property type="entry name" value="HTHARAC"/>
</dbReference>
<comment type="caution">
    <text evidence="11">The sequence shown here is derived from an EMBL/GenBank/DDBJ whole genome shotgun (WGS) entry which is preliminary data.</text>
</comment>
<evidence type="ECO:0000256" key="1">
    <source>
        <dbReference type="ARBA" id="ARBA00004496"/>
    </source>
</evidence>
<dbReference type="PANTHER" id="PTHR42713:SF3">
    <property type="entry name" value="TRANSCRIPTIONAL REGULATORY PROTEIN HPTR"/>
    <property type="match status" value="1"/>
</dbReference>
<evidence type="ECO:0000313" key="12">
    <source>
        <dbReference type="Proteomes" id="UP001232245"/>
    </source>
</evidence>
<dbReference type="PANTHER" id="PTHR42713">
    <property type="entry name" value="HISTIDINE KINASE-RELATED"/>
    <property type="match status" value="1"/>
</dbReference>
<evidence type="ECO:0000259" key="9">
    <source>
        <dbReference type="PROSITE" id="PS01124"/>
    </source>
</evidence>
<dbReference type="PROSITE" id="PS00041">
    <property type="entry name" value="HTH_ARAC_FAMILY_1"/>
    <property type="match status" value="1"/>
</dbReference>
<dbReference type="SMART" id="SM00342">
    <property type="entry name" value="HTH_ARAC"/>
    <property type="match status" value="1"/>
</dbReference>
<evidence type="ECO:0000256" key="2">
    <source>
        <dbReference type="ARBA" id="ARBA00022490"/>
    </source>
</evidence>
<evidence type="ECO:0000256" key="6">
    <source>
        <dbReference type="ARBA" id="ARBA00023125"/>
    </source>
</evidence>
<dbReference type="SMART" id="SM00448">
    <property type="entry name" value="REC"/>
    <property type="match status" value="1"/>
</dbReference>
<proteinExistence type="predicted"/>